<gene>
    <name evidence="6" type="ORF">V6243_15130</name>
</gene>
<dbReference type="Gene3D" id="3.40.190.290">
    <property type="match status" value="1"/>
</dbReference>
<comment type="similarity">
    <text evidence="1">Belongs to the LysR transcriptional regulatory family.</text>
</comment>
<accession>A0ABU9GJ42</accession>
<dbReference type="PANTHER" id="PTHR30427:SF1">
    <property type="entry name" value="TRANSCRIPTIONAL ACTIVATOR PROTEIN LYSR"/>
    <property type="match status" value="1"/>
</dbReference>
<evidence type="ECO:0000256" key="1">
    <source>
        <dbReference type="ARBA" id="ARBA00009437"/>
    </source>
</evidence>
<evidence type="ECO:0000256" key="2">
    <source>
        <dbReference type="ARBA" id="ARBA00023015"/>
    </source>
</evidence>
<keyword evidence="7" id="KW-1185">Reference proteome</keyword>
<dbReference type="InterPro" id="IPR036388">
    <property type="entry name" value="WH-like_DNA-bd_sf"/>
</dbReference>
<sequence>MRLRDLEVFHAVLQAGSVTGAARLLHVSQPAASKALQQVERQWGIALFTRSAGQLVPTEEARKLEAASQGMLGQLDDVKRLVEGLRSGEAQSLKVVATPAIAQQLLPQALGQWRRRHARVNCELATQHTREIIDALLLHEVDIAFTLSAPTHPALMTRALARMPLKVLAPAGYWAQECQQAPMTVAELAGQRLIALGAHDPLARRLDGLLASEMPSPSESGNSKAPSSPRIVTRVQTYPLAAALVQAGEGLAVVDALTAHTACRERGLDARTLPQAGELMLSAVWRREAGRGRLAQSLADQLATLAAQWLQGCALDDGA</sequence>
<keyword evidence="2" id="KW-0805">Transcription regulation</keyword>
<evidence type="ECO:0000313" key="6">
    <source>
        <dbReference type="EMBL" id="MEL0618157.1"/>
    </source>
</evidence>
<dbReference type="InterPro" id="IPR000847">
    <property type="entry name" value="LysR_HTH_N"/>
</dbReference>
<dbReference type="Gene3D" id="1.10.10.10">
    <property type="entry name" value="Winged helix-like DNA-binding domain superfamily/Winged helix DNA-binding domain"/>
    <property type="match status" value="1"/>
</dbReference>
<dbReference type="PRINTS" id="PR00039">
    <property type="entry name" value="HTHLYSR"/>
</dbReference>
<dbReference type="InterPro" id="IPR036390">
    <property type="entry name" value="WH_DNA-bd_sf"/>
</dbReference>
<evidence type="ECO:0000259" key="5">
    <source>
        <dbReference type="PROSITE" id="PS50931"/>
    </source>
</evidence>
<evidence type="ECO:0000256" key="4">
    <source>
        <dbReference type="ARBA" id="ARBA00023163"/>
    </source>
</evidence>
<dbReference type="Proteomes" id="UP001378242">
    <property type="component" value="Unassembled WGS sequence"/>
</dbReference>
<organism evidence="6 7">
    <name type="scientific">Cobetia marina</name>
    <name type="common">Deleya marina</name>
    <dbReference type="NCBI Taxonomy" id="28258"/>
    <lineage>
        <taxon>Bacteria</taxon>
        <taxon>Pseudomonadati</taxon>
        <taxon>Pseudomonadota</taxon>
        <taxon>Gammaproteobacteria</taxon>
        <taxon>Oceanospirillales</taxon>
        <taxon>Halomonadaceae</taxon>
        <taxon>Cobetia</taxon>
    </lineage>
</organism>
<keyword evidence="3" id="KW-0238">DNA-binding</keyword>
<protein>
    <submittedName>
        <fullName evidence="6">LysR substrate-binding domain-containing protein</fullName>
    </submittedName>
</protein>
<dbReference type="InterPro" id="IPR005119">
    <property type="entry name" value="LysR_subst-bd"/>
</dbReference>
<dbReference type="SUPFAM" id="SSF53850">
    <property type="entry name" value="Periplasmic binding protein-like II"/>
    <property type="match status" value="1"/>
</dbReference>
<dbReference type="Pfam" id="PF03466">
    <property type="entry name" value="LysR_substrate"/>
    <property type="match status" value="1"/>
</dbReference>
<dbReference type="EMBL" id="JBAKAP010000020">
    <property type="protein sequence ID" value="MEL0618157.1"/>
    <property type="molecule type" value="Genomic_DNA"/>
</dbReference>
<evidence type="ECO:0000313" key="7">
    <source>
        <dbReference type="Proteomes" id="UP001378242"/>
    </source>
</evidence>
<dbReference type="PROSITE" id="PS50931">
    <property type="entry name" value="HTH_LYSR"/>
    <property type="match status" value="1"/>
</dbReference>
<dbReference type="PANTHER" id="PTHR30427">
    <property type="entry name" value="TRANSCRIPTIONAL ACTIVATOR PROTEIN LYSR"/>
    <property type="match status" value="1"/>
</dbReference>
<evidence type="ECO:0000256" key="3">
    <source>
        <dbReference type="ARBA" id="ARBA00023125"/>
    </source>
</evidence>
<dbReference type="SUPFAM" id="SSF46785">
    <property type="entry name" value="Winged helix' DNA-binding domain"/>
    <property type="match status" value="1"/>
</dbReference>
<reference evidence="6 7" key="1">
    <citation type="submission" date="2024-02" db="EMBL/GenBank/DDBJ databases">
        <title>Bacteria isolated from the canopy kelp, Nereocystis luetkeana.</title>
        <authorList>
            <person name="Pfister C.A."/>
            <person name="Younker I.T."/>
            <person name="Light S.H."/>
        </authorList>
    </citation>
    <scope>NUCLEOTIDE SEQUENCE [LARGE SCALE GENOMIC DNA]</scope>
    <source>
        <strain evidence="6 7">TI.5.07</strain>
    </source>
</reference>
<keyword evidence="4" id="KW-0804">Transcription</keyword>
<proteinExistence type="inferred from homology"/>
<feature type="domain" description="HTH lysR-type" evidence="5">
    <location>
        <begin position="1"/>
        <end position="58"/>
    </location>
</feature>
<dbReference type="RefSeq" id="WP_170877339.1">
    <property type="nucleotide sequence ID" value="NZ_FPLA01000002.1"/>
</dbReference>
<dbReference type="Pfam" id="PF00126">
    <property type="entry name" value="HTH_1"/>
    <property type="match status" value="1"/>
</dbReference>
<name>A0ABU9GJ42_COBMA</name>
<comment type="caution">
    <text evidence="6">The sequence shown here is derived from an EMBL/GenBank/DDBJ whole genome shotgun (WGS) entry which is preliminary data.</text>
</comment>